<evidence type="ECO:0000256" key="4">
    <source>
        <dbReference type="ARBA" id="ARBA00023163"/>
    </source>
</evidence>
<dbReference type="Proteomes" id="UP000184038">
    <property type="component" value="Unassembled WGS sequence"/>
</dbReference>
<evidence type="ECO:0000256" key="1">
    <source>
        <dbReference type="ARBA" id="ARBA00018672"/>
    </source>
</evidence>
<dbReference type="CDD" id="cd00383">
    <property type="entry name" value="trans_reg_C"/>
    <property type="match status" value="1"/>
</dbReference>
<evidence type="ECO:0000256" key="2">
    <source>
        <dbReference type="ARBA" id="ARBA00023015"/>
    </source>
</evidence>
<keyword evidence="11" id="KW-1185">Reference proteome</keyword>
<evidence type="ECO:0000313" key="10">
    <source>
        <dbReference type="EMBL" id="SHM80484.1"/>
    </source>
</evidence>
<dbReference type="PROSITE" id="PS51755">
    <property type="entry name" value="OMPR_PHOB"/>
    <property type="match status" value="1"/>
</dbReference>
<dbReference type="EMBL" id="FRCP01000017">
    <property type="protein sequence ID" value="SHM80484.1"/>
    <property type="molecule type" value="Genomic_DNA"/>
</dbReference>
<organism evidence="10 11">
    <name type="scientific">Anaerosporobacter mobilis DSM 15930</name>
    <dbReference type="NCBI Taxonomy" id="1120996"/>
    <lineage>
        <taxon>Bacteria</taxon>
        <taxon>Bacillati</taxon>
        <taxon>Bacillota</taxon>
        <taxon>Clostridia</taxon>
        <taxon>Lachnospirales</taxon>
        <taxon>Lachnospiraceae</taxon>
        <taxon>Anaerosporobacter</taxon>
    </lineage>
</organism>
<dbReference type="PANTHER" id="PTHR48111:SF2">
    <property type="entry name" value="RESPONSE REGULATOR SAER"/>
    <property type="match status" value="1"/>
</dbReference>
<dbReference type="Pfam" id="PF00072">
    <property type="entry name" value="Response_reg"/>
    <property type="match status" value="1"/>
</dbReference>
<keyword evidence="4" id="KW-0804">Transcription</keyword>
<dbReference type="SMART" id="SM00862">
    <property type="entry name" value="Trans_reg_C"/>
    <property type="match status" value="1"/>
</dbReference>
<protein>
    <recommendedName>
        <fullName evidence="1">Stage 0 sporulation protein A homolog</fullName>
    </recommendedName>
</protein>
<dbReference type="SMART" id="SM00448">
    <property type="entry name" value="REC"/>
    <property type="match status" value="1"/>
</dbReference>
<dbReference type="PROSITE" id="PS50110">
    <property type="entry name" value="RESPONSE_REGULATORY"/>
    <property type="match status" value="1"/>
</dbReference>
<dbReference type="GO" id="GO:0000976">
    <property type="term" value="F:transcription cis-regulatory region binding"/>
    <property type="evidence" value="ECO:0007669"/>
    <property type="project" value="TreeGrafter"/>
</dbReference>
<dbReference type="STRING" id="1120996.SAMN02746066_03377"/>
<keyword evidence="6" id="KW-0597">Phosphoprotein</keyword>
<evidence type="ECO:0000313" key="11">
    <source>
        <dbReference type="Proteomes" id="UP000184038"/>
    </source>
</evidence>
<dbReference type="PANTHER" id="PTHR48111">
    <property type="entry name" value="REGULATOR OF RPOS"/>
    <property type="match status" value="1"/>
</dbReference>
<evidence type="ECO:0000259" key="9">
    <source>
        <dbReference type="PROSITE" id="PS51755"/>
    </source>
</evidence>
<dbReference type="CDD" id="cd17574">
    <property type="entry name" value="REC_OmpR"/>
    <property type="match status" value="1"/>
</dbReference>
<dbReference type="InterPro" id="IPR001867">
    <property type="entry name" value="OmpR/PhoB-type_DNA-bd"/>
</dbReference>
<dbReference type="SUPFAM" id="SSF52172">
    <property type="entry name" value="CheY-like"/>
    <property type="match status" value="1"/>
</dbReference>
<dbReference type="RefSeq" id="WP_073289571.1">
    <property type="nucleotide sequence ID" value="NZ_FRCP01000017.1"/>
</dbReference>
<dbReference type="AlphaFoldDB" id="A0A1M7LRZ7"/>
<proteinExistence type="predicted"/>
<dbReference type="InterPro" id="IPR039420">
    <property type="entry name" value="WalR-like"/>
</dbReference>
<evidence type="ECO:0000259" key="8">
    <source>
        <dbReference type="PROSITE" id="PS50110"/>
    </source>
</evidence>
<dbReference type="OrthoDB" id="2028620at2"/>
<evidence type="ECO:0000256" key="6">
    <source>
        <dbReference type="PROSITE-ProRule" id="PRU00169"/>
    </source>
</evidence>
<sequence>MRYKCLIVDDEVELAQSTAEYFNLFDILTTYVTNYEDCITFFKDHSADVILLDINLADASGFNLCKRLRETIDVPILFVSARTSDDDILIALNIGGDDYITKPYTLSVLLAKVKAIIKRYSSALDQKEVEETCYTNGTLTINYQLGKVYLDGREVPFKAMEYRLLCYLIRNRGRIISKEELFREVWGDAITGDGTLNVHIRYLREKIEENPNEPSHIKTVWGRGYIYEE</sequence>
<dbReference type="InterPro" id="IPR011006">
    <property type="entry name" value="CheY-like_superfamily"/>
</dbReference>
<gene>
    <name evidence="10" type="ORF">SAMN02746066_03377</name>
</gene>
<comment type="function">
    <text evidence="5">May play the central regulatory role in sporulation. It may be an element of the effector pathway responsible for the activation of sporulation genes in response to nutritional stress. Spo0A may act in concert with spo0H (a sigma factor) to control the expression of some genes that are critical to the sporulation process.</text>
</comment>
<feature type="modified residue" description="4-aspartylphosphate" evidence="6">
    <location>
        <position position="53"/>
    </location>
</feature>
<dbReference type="GO" id="GO:0000156">
    <property type="term" value="F:phosphorelay response regulator activity"/>
    <property type="evidence" value="ECO:0007669"/>
    <property type="project" value="TreeGrafter"/>
</dbReference>
<evidence type="ECO:0000256" key="5">
    <source>
        <dbReference type="ARBA" id="ARBA00024867"/>
    </source>
</evidence>
<dbReference type="InterPro" id="IPR036388">
    <property type="entry name" value="WH-like_DNA-bd_sf"/>
</dbReference>
<dbReference type="InterPro" id="IPR001789">
    <property type="entry name" value="Sig_transdc_resp-reg_receiver"/>
</dbReference>
<feature type="DNA-binding region" description="OmpR/PhoB-type" evidence="7">
    <location>
        <begin position="131"/>
        <end position="229"/>
    </location>
</feature>
<evidence type="ECO:0000256" key="7">
    <source>
        <dbReference type="PROSITE-ProRule" id="PRU01091"/>
    </source>
</evidence>
<keyword evidence="2" id="KW-0805">Transcription regulation</keyword>
<name>A0A1M7LRZ7_9FIRM</name>
<reference evidence="10 11" key="1">
    <citation type="submission" date="2016-11" db="EMBL/GenBank/DDBJ databases">
        <authorList>
            <person name="Jaros S."/>
            <person name="Januszkiewicz K."/>
            <person name="Wedrychowicz H."/>
        </authorList>
    </citation>
    <scope>NUCLEOTIDE SEQUENCE [LARGE SCALE GENOMIC DNA]</scope>
    <source>
        <strain evidence="10 11">DSM 15930</strain>
    </source>
</reference>
<feature type="domain" description="Response regulatory" evidence="8">
    <location>
        <begin position="4"/>
        <end position="117"/>
    </location>
</feature>
<feature type="domain" description="OmpR/PhoB-type" evidence="9">
    <location>
        <begin position="131"/>
        <end position="229"/>
    </location>
</feature>
<dbReference type="Pfam" id="PF00486">
    <property type="entry name" value="Trans_reg_C"/>
    <property type="match status" value="1"/>
</dbReference>
<evidence type="ECO:0000256" key="3">
    <source>
        <dbReference type="ARBA" id="ARBA00023125"/>
    </source>
</evidence>
<dbReference type="Gene3D" id="1.10.10.10">
    <property type="entry name" value="Winged helix-like DNA-binding domain superfamily/Winged helix DNA-binding domain"/>
    <property type="match status" value="1"/>
</dbReference>
<dbReference type="Gene3D" id="3.40.50.2300">
    <property type="match status" value="1"/>
</dbReference>
<dbReference type="GO" id="GO:0032993">
    <property type="term" value="C:protein-DNA complex"/>
    <property type="evidence" value="ECO:0007669"/>
    <property type="project" value="TreeGrafter"/>
</dbReference>
<dbReference type="GO" id="GO:0005829">
    <property type="term" value="C:cytosol"/>
    <property type="evidence" value="ECO:0007669"/>
    <property type="project" value="TreeGrafter"/>
</dbReference>
<keyword evidence="3 7" id="KW-0238">DNA-binding</keyword>
<accession>A0A1M7LRZ7</accession>
<dbReference type="Gene3D" id="6.10.250.690">
    <property type="match status" value="1"/>
</dbReference>
<dbReference type="GO" id="GO:0006355">
    <property type="term" value="P:regulation of DNA-templated transcription"/>
    <property type="evidence" value="ECO:0007669"/>
    <property type="project" value="InterPro"/>
</dbReference>